<reference evidence="1" key="1">
    <citation type="journal article" date="2014" name="Int. J. Syst. Evol. Microbiol.">
        <title>Complete genome of a new Firmicutes species belonging to the dominant human colonic microbiota ('Ruminococcus bicirculans') reveals two chromosomes and a selective capacity to utilize plant glucans.</title>
        <authorList>
            <consortium name="NISC Comparative Sequencing Program"/>
            <person name="Wegmann U."/>
            <person name="Louis P."/>
            <person name="Goesmann A."/>
            <person name="Henrissat B."/>
            <person name="Duncan S.H."/>
            <person name="Flint H.J."/>
        </authorList>
    </citation>
    <scope>NUCLEOTIDE SEQUENCE</scope>
    <source>
        <strain evidence="1">CGMCC 1.18437</strain>
    </source>
</reference>
<dbReference type="Proteomes" id="UP000539473">
    <property type="component" value="Unassembled WGS sequence"/>
</dbReference>
<reference evidence="4" key="2">
    <citation type="journal article" date="2019" name="Int. J. Syst. Evol. Microbiol.">
        <title>The Global Catalogue of Microorganisms (GCM) 10K type strain sequencing project: providing services to taxonomists for standard genome sequencing and annotation.</title>
        <authorList>
            <consortium name="The Broad Institute Genomics Platform"/>
            <consortium name="The Broad Institute Genome Sequencing Center for Infectious Disease"/>
            <person name="Wu L."/>
            <person name="Ma J."/>
        </authorList>
    </citation>
    <scope>NUCLEOTIDE SEQUENCE [LARGE SCALE GENOMIC DNA]</scope>
    <source>
        <strain evidence="4">CGMCC 1.18437</strain>
    </source>
</reference>
<evidence type="ECO:0000313" key="1">
    <source>
        <dbReference type="EMBL" id="GHF63499.1"/>
    </source>
</evidence>
<comment type="caution">
    <text evidence="2">The sequence shown here is derived from an EMBL/GenBank/DDBJ whole genome shotgun (WGS) entry which is preliminary data.</text>
</comment>
<accession>A0A7W8NSI7</accession>
<evidence type="ECO:0000313" key="3">
    <source>
        <dbReference type="Proteomes" id="UP000539473"/>
    </source>
</evidence>
<proteinExistence type="predicted"/>
<dbReference type="EMBL" id="JACHFK010000018">
    <property type="protein sequence ID" value="MBB5378995.1"/>
    <property type="molecule type" value="Genomic_DNA"/>
</dbReference>
<gene>
    <name evidence="1" type="ORF">GCM10017781_44310</name>
    <name evidence="2" type="ORF">HNQ07_004505</name>
</gene>
<dbReference type="SUPFAM" id="SSF52540">
    <property type="entry name" value="P-loop containing nucleoside triphosphate hydrolases"/>
    <property type="match status" value="1"/>
</dbReference>
<dbReference type="Proteomes" id="UP000619376">
    <property type="component" value="Unassembled WGS sequence"/>
</dbReference>
<organism evidence="2 3">
    <name type="scientific">Deinococcus metalli</name>
    <dbReference type="NCBI Taxonomy" id="1141878"/>
    <lineage>
        <taxon>Bacteria</taxon>
        <taxon>Thermotogati</taxon>
        <taxon>Deinococcota</taxon>
        <taxon>Deinococci</taxon>
        <taxon>Deinococcales</taxon>
        <taxon>Deinococcaceae</taxon>
        <taxon>Deinococcus</taxon>
    </lineage>
</organism>
<reference evidence="2 3" key="3">
    <citation type="submission" date="2020-08" db="EMBL/GenBank/DDBJ databases">
        <title>Genomic Encyclopedia of Type Strains, Phase IV (KMG-IV): sequencing the most valuable type-strain genomes for metagenomic binning, comparative biology and taxonomic classification.</title>
        <authorList>
            <person name="Goeker M."/>
        </authorList>
    </citation>
    <scope>NUCLEOTIDE SEQUENCE [LARGE SCALE GENOMIC DNA]</scope>
    <source>
        <strain evidence="2 3">DSM 27521</strain>
    </source>
</reference>
<name>A0A7W8NSI7_9DEIO</name>
<dbReference type="InterPro" id="IPR027417">
    <property type="entry name" value="P-loop_NTPase"/>
</dbReference>
<dbReference type="RefSeq" id="WP_184115915.1">
    <property type="nucleotide sequence ID" value="NZ_BNAJ01000018.1"/>
</dbReference>
<protein>
    <submittedName>
        <fullName evidence="2">Uncharacterized protein</fullName>
    </submittedName>
</protein>
<dbReference type="AlphaFoldDB" id="A0A7W8NSI7"/>
<sequence length="712" mass="76343">MSGIQKQVTQVVMEAMAAGPGVTVIRAAPGSGKTAGAVRAIVERLQDPPARIVWAVRETVAIRKGPTEKRKRPAGQSLASQTVAALNQAAGHECAQIILGQQHLSEKAYLAQFRWPLPVAVVSHAHLPLILQSGLEGSITQLRAAQAIIVDEDPLGALTLHGGLQPGGLRSLPLRRVVGILDAVTATAADRAAVARLARIEFGWSAADVSLAHQVQEFGVFPPGQSPTESGLRGAGFWQAAAPALALLKTSCAARNQLEDALAVHLRPGSANDPLGAGARQAVADFVVRELLADLVAWEAGTVTTRYGLVWKGGAAATYGKSLAWDLLQRVHVDRPVIVLDAYADEAQYRAVFGDMVQIVDVGHRPPLHVELAPGLALEPARLESRKARLVAQEVQAHAARSPQGQLLLVPKDVVPSVKGLLAEAATLAGAPAADVAVTHWYSGRGVNHFHGRDVRALTLPHLPLSHEVCTLSALYPLAAQAPERRALHRHHERAELLQLLHRGRQGQHPPGAAPRAILHGLPCALCPRAARTACRVQAEVHPQPCTQWDGGITVSPYHAAVPVKALSRNPTARATLAAVARDLHLLCGGVPLLALQAIGLVPSQAGLDPAQLYRATQILLRHATRKDLQTLAAWRARWLAQSGPHERRRLQVWPGTSQLRDNSHRLVEEVLCAAPWAWQRWRIARPPRRSPHVVWAVDETQADRALTVVAP</sequence>
<keyword evidence="4" id="KW-1185">Reference proteome</keyword>
<evidence type="ECO:0000313" key="2">
    <source>
        <dbReference type="EMBL" id="MBB5378995.1"/>
    </source>
</evidence>
<evidence type="ECO:0000313" key="4">
    <source>
        <dbReference type="Proteomes" id="UP000619376"/>
    </source>
</evidence>
<reference evidence="1" key="4">
    <citation type="submission" date="2024-05" db="EMBL/GenBank/DDBJ databases">
        <authorList>
            <person name="Sun Q."/>
            <person name="Zhou Y."/>
        </authorList>
    </citation>
    <scope>NUCLEOTIDE SEQUENCE</scope>
    <source>
        <strain evidence="1">CGMCC 1.18437</strain>
    </source>
</reference>
<dbReference type="EMBL" id="BNAJ01000018">
    <property type="protein sequence ID" value="GHF63499.1"/>
    <property type="molecule type" value="Genomic_DNA"/>
</dbReference>